<organism evidence="1 2">
    <name type="scientific">Priestia iocasae</name>
    <dbReference type="NCBI Taxonomy" id="2291674"/>
    <lineage>
        <taxon>Bacteria</taxon>
        <taxon>Bacillati</taxon>
        <taxon>Bacillota</taxon>
        <taxon>Bacilli</taxon>
        <taxon>Bacillales</taxon>
        <taxon>Bacillaceae</taxon>
        <taxon>Priestia</taxon>
    </lineage>
</organism>
<evidence type="ECO:0000313" key="1">
    <source>
        <dbReference type="EMBL" id="MBM7702366.1"/>
    </source>
</evidence>
<reference evidence="1 2" key="1">
    <citation type="submission" date="2021-01" db="EMBL/GenBank/DDBJ databases">
        <title>Genomic Encyclopedia of Type Strains, Phase IV (KMG-IV): sequencing the most valuable type-strain genomes for metagenomic binning, comparative biology and taxonomic classification.</title>
        <authorList>
            <person name="Goeker M."/>
        </authorList>
    </citation>
    <scope>NUCLEOTIDE SEQUENCE [LARGE SCALE GENOMIC DNA]</scope>
    <source>
        <strain evidence="1 2">DSM 104297</strain>
    </source>
</reference>
<protein>
    <submittedName>
        <fullName evidence="1">Diaminopimelate epimerase</fullName>
    </submittedName>
</protein>
<keyword evidence="2" id="KW-1185">Reference proteome</keyword>
<dbReference type="EMBL" id="JAFBFC010000002">
    <property type="protein sequence ID" value="MBM7702366.1"/>
    <property type="molecule type" value="Genomic_DNA"/>
</dbReference>
<comment type="caution">
    <text evidence="1">The sequence shown here is derived from an EMBL/GenBank/DDBJ whole genome shotgun (WGS) entry which is preliminary data.</text>
</comment>
<proteinExistence type="predicted"/>
<dbReference type="Gene3D" id="3.10.310.10">
    <property type="entry name" value="Diaminopimelate Epimerase, Chain A, domain 1"/>
    <property type="match status" value="2"/>
</dbReference>
<sequence length="277" mass="30311">MMQEIDFIKCNPTQNMTILVKTEHSITEHTRIASKMMAYDNVYAEQVGFIERPVTHKAAAHLQMAGGEFCGNACMALAAFLAAEKGLQVHEQTDVVLETSGTDELVACHVKRQGDTYHCQVSMPVPEKVEQRVIQYEGNELSIVIVRYREFIHLVLEVEAFHEEVKAQAESLAKLLGVTLGAQLIGVLLYQVQSKELAPLIYVPSVDSLIWERGCGSGTASIGAYLAWKQEEEVVEKITQPGGTIGVTATWYNGAITSLTIEGSVGIVAQGKAFVNV</sequence>
<dbReference type="RefSeq" id="WP_205185255.1">
    <property type="nucleotide sequence ID" value="NZ_JAFBFC010000002.1"/>
</dbReference>
<gene>
    <name evidence="1" type="ORF">JOC83_001200</name>
</gene>
<dbReference type="Proteomes" id="UP000809829">
    <property type="component" value="Unassembled WGS sequence"/>
</dbReference>
<name>A0ABS2QSE1_9BACI</name>
<evidence type="ECO:0000313" key="2">
    <source>
        <dbReference type="Proteomes" id="UP000809829"/>
    </source>
</evidence>
<dbReference type="SUPFAM" id="SSF54506">
    <property type="entry name" value="Diaminopimelate epimerase-like"/>
    <property type="match status" value="1"/>
</dbReference>
<accession>A0ABS2QSE1</accession>
<dbReference type="InterPro" id="IPR058944">
    <property type="entry name" value="CntK-like"/>
</dbReference>
<dbReference type="Pfam" id="PF26317">
    <property type="entry name" value="CntK_N"/>
    <property type="match status" value="1"/>
</dbReference>